<feature type="transmembrane region" description="Helical" evidence="2">
    <location>
        <begin position="283"/>
        <end position="303"/>
    </location>
</feature>
<keyword evidence="2" id="KW-0472">Membrane</keyword>
<name>A0A4R8WRQ7_9MICO</name>
<keyword evidence="2" id="KW-0812">Transmembrane</keyword>
<gene>
    <name evidence="4" type="ORF">E3O19_11245</name>
</gene>
<feature type="signal peptide" evidence="3">
    <location>
        <begin position="1"/>
        <end position="27"/>
    </location>
</feature>
<protein>
    <recommendedName>
        <fullName evidence="6">Type IV secretion system protein</fullName>
    </recommendedName>
</protein>
<organism evidence="4 5">
    <name type="scientific">Cryobacterium algoritolerans</name>
    <dbReference type="NCBI Taxonomy" id="1259184"/>
    <lineage>
        <taxon>Bacteria</taxon>
        <taxon>Bacillati</taxon>
        <taxon>Actinomycetota</taxon>
        <taxon>Actinomycetes</taxon>
        <taxon>Micrococcales</taxon>
        <taxon>Microbacteriaceae</taxon>
        <taxon>Cryobacterium</taxon>
    </lineage>
</organism>
<evidence type="ECO:0000256" key="1">
    <source>
        <dbReference type="SAM" id="MobiDB-lite"/>
    </source>
</evidence>
<feature type="transmembrane region" description="Helical" evidence="2">
    <location>
        <begin position="255"/>
        <end position="276"/>
    </location>
</feature>
<dbReference type="OrthoDB" id="5055134at2"/>
<evidence type="ECO:0008006" key="6">
    <source>
        <dbReference type="Google" id="ProtNLM"/>
    </source>
</evidence>
<feature type="transmembrane region" description="Helical" evidence="2">
    <location>
        <begin position="163"/>
        <end position="187"/>
    </location>
</feature>
<keyword evidence="3" id="KW-0732">Signal</keyword>
<feature type="region of interest" description="Disordered" evidence="1">
    <location>
        <begin position="400"/>
        <end position="473"/>
    </location>
</feature>
<feature type="transmembrane region" description="Helical" evidence="2">
    <location>
        <begin position="199"/>
        <end position="222"/>
    </location>
</feature>
<feature type="transmembrane region" description="Helical" evidence="2">
    <location>
        <begin position="343"/>
        <end position="369"/>
    </location>
</feature>
<accession>A0A4R8WRQ7</accession>
<dbReference type="InterPro" id="IPR045782">
    <property type="entry name" value="TrbL_3"/>
</dbReference>
<evidence type="ECO:0000256" key="2">
    <source>
        <dbReference type="SAM" id="Phobius"/>
    </source>
</evidence>
<evidence type="ECO:0000313" key="5">
    <source>
        <dbReference type="Proteomes" id="UP000298412"/>
    </source>
</evidence>
<feature type="chain" id="PRO_5020703633" description="Type IV secretion system protein" evidence="3">
    <location>
        <begin position="28"/>
        <end position="473"/>
    </location>
</feature>
<keyword evidence="2" id="KW-1133">Transmembrane helix</keyword>
<proteinExistence type="predicted"/>
<dbReference type="RefSeq" id="WP_134567662.1">
    <property type="nucleotide sequence ID" value="NZ_SOFP01000048.1"/>
</dbReference>
<feature type="compositionally biased region" description="Low complexity" evidence="1">
    <location>
        <begin position="426"/>
        <end position="473"/>
    </location>
</feature>
<sequence length="473" mass="48801">MRWLLGVIAALVLTGTLGLTGGAPAHAATPQPAAASSTAVIEGEPWSGPAFPLTCTGSSARISCSPDNPADGKPERCFKEVPYGGGSVTVCTRSDDNIGALTDTGGKELKLEYGCSAVDAVCTATESMARGIASVITGGIAWVIENTSFNTNSYLWSAAVDEWAWWSWVVLLVILIAGIVAITTALWSRDSGELTAAVIRFFLAVPLSAASLWLVGTIVNVVDQLVDPLLSRGGNGEGLYRTVENIIFGGGLGNIWLAQLVLTLLVIGVVVLVFVFSFRNLALAALVALGPVAFMLFPMKIGVQWVIRWFSAVVALILTTPLTLGFLMLVLKGFAEVDSMWSIQALPLGLGMIMIAFAPVAVFGLFSFVGQGATSAIDNIASRGGATAKQSGSRAARSLSSAVAMRTAANRRRAQAGPAPSGGGPAPRAQSGPARNTATPTAPATAQSGGQMAQQSAQPKTPSAAPTTTPTTR</sequence>
<dbReference type="AlphaFoldDB" id="A0A4R8WRQ7"/>
<feature type="transmembrane region" description="Helical" evidence="2">
    <location>
        <begin position="309"/>
        <end position="331"/>
    </location>
</feature>
<dbReference type="Pfam" id="PF19590">
    <property type="entry name" value="TrbL_3"/>
    <property type="match status" value="1"/>
</dbReference>
<reference evidence="4 5" key="1">
    <citation type="submission" date="2019-03" db="EMBL/GenBank/DDBJ databases">
        <title>Genomics of glacier-inhabiting Cryobacterium strains.</title>
        <authorList>
            <person name="Liu Q."/>
            <person name="Xin Y.-H."/>
        </authorList>
    </citation>
    <scope>NUCLEOTIDE SEQUENCE [LARGE SCALE GENOMIC DNA]</scope>
    <source>
        <strain evidence="4 5">MDT1-3</strain>
    </source>
</reference>
<evidence type="ECO:0000256" key="3">
    <source>
        <dbReference type="SAM" id="SignalP"/>
    </source>
</evidence>
<dbReference type="EMBL" id="SOFP01000048">
    <property type="protein sequence ID" value="TFC14340.1"/>
    <property type="molecule type" value="Genomic_DNA"/>
</dbReference>
<keyword evidence="5" id="KW-1185">Reference proteome</keyword>
<evidence type="ECO:0000313" key="4">
    <source>
        <dbReference type="EMBL" id="TFC14340.1"/>
    </source>
</evidence>
<dbReference type="Proteomes" id="UP000298412">
    <property type="component" value="Unassembled WGS sequence"/>
</dbReference>
<comment type="caution">
    <text evidence="4">The sequence shown here is derived from an EMBL/GenBank/DDBJ whole genome shotgun (WGS) entry which is preliminary data.</text>
</comment>